<dbReference type="EMBL" id="AMFJ01000266">
    <property type="protein sequence ID" value="EKE28903.1"/>
    <property type="molecule type" value="Genomic_DNA"/>
</dbReference>
<evidence type="ECO:0000259" key="1">
    <source>
        <dbReference type="Pfam" id="PF01928"/>
    </source>
</evidence>
<evidence type="ECO:0000313" key="2">
    <source>
        <dbReference type="EMBL" id="EKE28903.1"/>
    </source>
</evidence>
<accession>K2G0Z4</accession>
<comment type="caution">
    <text evidence="2">The sequence shown here is derived from an EMBL/GenBank/DDBJ whole genome shotgun (WGS) entry which is preliminary data.</text>
</comment>
<feature type="domain" description="CYTH" evidence="1">
    <location>
        <begin position="3"/>
        <end position="128"/>
    </location>
</feature>
<dbReference type="InterPro" id="IPR023577">
    <property type="entry name" value="CYTH_domain"/>
</dbReference>
<dbReference type="AlphaFoldDB" id="K2G0Z4"/>
<organism evidence="2">
    <name type="scientific">uncultured bacterium</name>
    <name type="common">gcode 4</name>
    <dbReference type="NCBI Taxonomy" id="1234023"/>
    <lineage>
        <taxon>Bacteria</taxon>
        <taxon>environmental samples</taxon>
    </lineage>
</organism>
<dbReference type="SUPFAM" id="SSF55154">
    <property type="entry name" value="CYTH-like phosphatases"/>
    <property type="match status" value="1"/>
</dbReference>
<dbReference type="InterPro" id="IPR033469">
    <property type="entry name" value="CYTH-like_dom_sf"/>
</dbReference>
<protein>
    <recommendedName>
        <fullName evidence="1">CYTH domain-containing protein</fullName>
    </recommendedName>
</protein>
<reference evidence="2" key="1">
    <citation type="journal article" date="2012" name="Science">
        <title>Fermentation, hydrogen, and sulfur metabolism in multiple uncultivated bacterial phyla.</title>
        <authorList>
            <person name="Wrighton K.C."/>
            <person name="Thomas B.C."/>
            <person name="Sharon I."/>
            <person name="Miller C.S."/>
            <person name="Castelle C.J."/>
            <person name="VerBerkmoes N.C."/>
            <person name="Wilkins M.J."/>
            <person name="Hettich R.L."/>
            <person name="Lipton M.S."/>
            <person name="Williams K.H."/>
            <person name="Long P.E."/>
            <person name="Banfield J.F."/>
        </authorList>
    </citation>
    <scope>NUCLEOTIDE SEQUENCE [LARGE SCALE GENOMIC DNA]</scope>
</reference>
<dbReference type="Pfam" id="PF01928">
    <property type="entry name" value="CYTH"/>
    <property type="match status" value="1"/>
</dbReference>
<name>K2G0Z4_9BACT</name>
<dbReference type="Gene3D" id="2.40.320.10">
    <property type="entry name" value="Hypothetical Protein Pfu-838710-001"/>
    <property type="match status" value="1"/>
</dbReference>
<sequence>MAIEYEVKVLDIDVPDIRHKLELLWANGESEKLMRRWVFVMNPEINEWIRLRDDWDKISVTYKKKSGQKIDETEEIEVIVEDFEKTAEILNKLDFKEKYYQENSRKNYILGDIEFSIDSWPKIPPLLEVESDSEVKVLEWLKMLWLAWKHSWNLSTVKVYDMYGLDLHSFKSLKF</sequence>
<gene>
    <name evidence="2" type="ORF">ACD_2C00266G0009</name>
</gene>
<proteinExistence type="predicted"/>